<feature type="region of interest" description="Disordered" evidence="1">
    <location>
        <begin position="350"/>
        <end position="404"/>
    </location>
</feature>
<proteinExistence type="predicted"/>
<feature type="compositionally biased region" description="Acidic residues" evidence="1">
    <location>
        <begin position="356"/>
        <end position="365"/>
    </location>
</feature>
<name>A0A3M7BXZ3_HORWE</name>
<dbReference type="VEuPathDB" id="FungiDB:BTJ68_09237"/>
<protein>
    <submittedName>
        <fullName evidence="2">Uncharacterized protein</fullName>
    </submittedName>
</protein>
<evidence type="ECO:0000256" key="1">
    <source>
        <dbReference type="SAM" id="MobiDB-lite"/>
    </source>
</evidence>
<feature type="compositionally biased region" description="Polar residues" evidence="1">
    <location>
        <begin position="377"/>
        <end position="388"/>
    </location>
</feature>
<gene>
    <name evidence="2" type="ORF">D0864_15634</name>
</gene>
<dbReference type="AlphaFoldDB" id="A0A3M7BXZ3"/>
<dbReference type="EMBL" id="QWIO01003430">
    <property type="protein sequence ID" value="RMY44436.1"/>
    <property type="molecule type" value="Genomic_DNA"/>
</dbReference>
<evidence type="ECO:0000313" key="3">
    <source>
        <dbReference type="Proteomes" id="UP000269539"/>
    </source>
</evidence>
<feature type="compositionally biased region" description="Basic and acidic residues" evidence="1">
    <location>
        <begin position="392"/>
        <end position="404"/>
    </location>
</feature>
<comment type="caution">
    <text evidence="2">The sequence shown here is derived from an EMBL/GenBank/DDBJ whole genome shotgun (WGS) entry which is preliminary data.</text>
</comment>
<reference evidence="2 3" key="1">
    <citation type="journal article" date="2018" name="BMC Genomics">
        <title>Genomic evidence for intraspecific hybridization in a clonal and extremely halotolerant yeast.</title>
        <authorList>
            <person name="Gostincar C."/>
            <person name="Stajich J.E."/>
            <person name="Zupancic J."/>
            <person name="Zalar P."/>
            <person name="Gunde-Cimerman N."/>
        </authorList>
    </citation>
    <scope>NUCLEOTIDE SEQUENCE [LARGE SCALE GENOMIC DNA]</scope>
    <source>
        <strain evidence="2 3">EXF-10513</strain>
    </source>
</reference>
<sequence>MPAKSDAPTAQQFPLSGAWSSVEPRAFVQSVDQLFTTLQDLYAGRDSEQIRYSFDLTSQEYHLLLERLSGDSELGRWYEEKVRFDWEPPASVKSKGLYVLRTTGSHRHAYFVAQIKSLINRRVETLVSRRHTPEQVKIADAFKNVHQRDSPNIILRTTGSLKTKNDPQPITQQPFGTKAPDAAFYHQVGDILPTLVLEVVFSQPQKALKVLAHRYLIGSMHEIGCFIVFNLRRKQSESKTADATQETQSQELATVSIWRRDVRREGVRQIKSLTCDLTAATFSPRSGEACEVVLELRLSDFLPKQVSDTPSTDETIEIPFLKLREALGNAQSTPAFSEISPALALATSAESTIWDSGEESLPEESPDPRERGLTAVEQATDQSPSSMGQDWDGQKHLRVEGGEE</sequence>
<organism evidence="2 3">
    <name type="scientific">Hortaea werneckii</name>
    <name type="common">Black yeast</name>
    <name type="synonym">Cladosporium werneckii</name>
    <dbReference type="NCBI Taxonomy" id="91943"/>
    <lineage>
        <taxon>Eukaryota</taxon>
        <taxon>Fungi</taxon>
        <taxon>Dikarya</taxon>
        <taxon>Ascomycota</taxon>
        <taxon>Pezizomycotina</taxon>
        <taxon>Dothideomycetes</taxon>
        <taxon>Dothideomycetidae</taxon>
        <taxon>Mycosphaerellales</taxon>
        <taxon>Teratosphaeriaceae</taxon>
        <taxon>Hortaea</taxon>
    </lineage>
</organism>
<dbReference type="Proteomes" id="UP000269539">
    <property type="component" value="Unassembled WGS sequence"/>
</dbReference>
<accession>A0A3M7BXZ3</accession>
<evidence type="ECO:0000313" key="2">
    <source>
        <dbReference type="EMBL" id="RMY44436.1"/>
    </source>
</evidence>